<evidence type="ECO:0000256" key="7">
    <source>
        <dbReference type="RuleBase" id="RU003331"/>
    </source>
</evidence>
<evidence type="ECO:0000256" key="6">
    <source>
        <dbReference type="RuleBase" id="RU003330"/>
    </source>
</evidence>
<feature type="region of interest" description="NMP" evidence="5">
    <location>
        <begin position="31"/>
        <end position="60"/>
    </location>
</feature>
<feature type="binding site" evidence="5">
    <location>
        <begin position="58"/>
        <end position="60"/>
    </location>
    <ligand>
        <name>AMP</name>
        <dbReference type="ChEBI" id="CHEBI:456215"/>
    </ligand>
</feature>
<feature type="binding site" evidence="5">
    <location>
        <position position="134"/>
    </location>
    <ligand>
        <name>AMP</name>
        <dbReference type="ChEBI" id="CHEBI:456215"/>
    </ligand>
</feature>
<name>A0A847RPR4_9BACT</name>
<dbReference type="InterPro" id="IPR006259">
    <property type="entry name" value="Adenyl_kin_sub"/>
</dbReference>
<comment type="catalytic activity">
    <reaction evidence="5 7">
        <text>AMP + ATP = 2 ADP</text>
        <dbReference type="Rhea" id="RHEA:12973"/>
        <dbReference type="ChEBI" id="CHEBI:30616"/>
        <dbReference type="ChEBI" id="CHEBI:456215"/>
        <dbReference type="ChEBI" id="CHEBI:456216"/>
        <dbReference type="EC" id="2.7.4.3"/>
    </reaction>
</comment>
<dbReference type="HAMAP" id="MF_00235">
    <property type="entry name" value="Adenylate_kinase_Adk"/>
    <property type="match status" value="1"/>
</dbReference>
<evidence type="ECO:0000256" key="5">
    <source>
        <dbReference type="HAMAP-Rule" id="MF_00235"/>
    </source>
</evidence>
<feature type="binding site" evidence="5">
    <location>
        <position position="93"/>
    </location>
    <ligand>
        <name>AMP</name>
        <dbReference type="ChEBI" id="CHEBI:456215"/>
    </ligand>
</feature>
<dbReference type="NCBIfam" id="NF001381">
    <property type="entry name" value="PRK00279.1-3"/>
    <property type="match status" value="1"/>
</dbReference>
<dbReference type="Proteomes" id="UP000570474">
    <property type="component" value="Unassembled WGS sequence"/>
</dbReference>
<protein>
    <recommendedName>
        <fullName evidence="5 7">Adenylate kinase</fullName>
        <shortName evidence="5">AK</shortName>
        <ecNumber evidence="5 7">2.7.4.3</ecNumber>
    </recommendedName>
    <alternativeName>
        <fullName evidence="5">ATP-AMP transphosphorylase</fullName>
    </alternativeName>
    <alternativeName>
        <fullName evidence="5">ATP:AMP phosphotransferase</fullName>
    </alternativeName>
    <alternativeName>
        <fullName evidence="5">Adenylate monophosphate kinase</fullName>
    </alternativeName>
</protein>
<sequence>MVNLILFGPPGSGKGTQSTKIIDKYGLIHLSTGDLLRSEIANKTPLGMEATKFMDQGLLVPDEVVIGMISSKLDANPEARGFIFDGFPRTTAQAEALDKLLALKKTAISVVLSLEVPEDELIKRLLNRGKTSGRSDDSSEDVVKARIVEYHNKTAPVADHYAKFGKFKKVKGDGSEAEVFDLLCKELNELVAEKV</sequence>
<dbReference type="RefSeq" id="WP_168870954.1">
    <property type="nucleotide sequence ID" value="NZ_JABAIA010000001.1"/>
</dbReference>
<feature type="binding site" evidence="5">
    <location>
        <position position="37"/>
    </location>
    <ligand>
        <name>AMP</name>
        <dbReference type="ChEBI" id="CHEBI:456215"/>
    </ligand>
</feature>
<dbReference type="NCBIfam" id="NF011100">
    <property type="entry name" value="PRK14527.1"/>
    <property type="match status" value="1"/>
</dbReference>
<keyword evidence="2 5" id="KW-0545">Nucleotide biosynthesis</keyword>
<comment type="subcellular location">
    <subcellularLocation>
        <location evidence="5 7">Cytoplasm</location>
    </subcellularLocation>
</comment>
<evidence type="ECO:0000313" key="9">
    <source>
        <dbReference type="Proteomes" id="UP000570474"/>
    </source>
</evidence>
<dbReference type="NCBIfam" id="NF011105">
    <property type="entry name" value="PRK14532.1"/>
    <property type="match status" value="1"/>
</dbReference>
<dbReference type="AlphaFoldDB" id="A0A847RPR4"/>
<comment type="domain">
    <text evidence="5">Consists of three domains, a large central CORE domain and two small peripheral domains, NMPbind and LID, which undergo movements during catalysis. The LID domain closes over the site of phosphoryl transfer upon ATP binding. Assembling and dissambling the active center during each catalytic cycle provides an effective means to prevent ATP hydrolysis.</text>
</comment>
<dbReference type="UniPathway" id="UPA00588">
    <property type="reaction ID" value="UER00649"/>
</dbReference>
<dbReference type="PRINTS" id="PR00094">
    <property type="entry name" value="ADENYLTKNASE"/>
</dbReference>
<dbReference type="EC" id="2.7.4.3" evidence="5 7"/>
<dbReference type="GO" id="GO:0005737">
    <property type="term" value="C:cytoplasm"/>
    <property type="evidence" value="ECO:0007669"/>
    <property type="project" value="UniProtKB-SubCell"/>
</dbReference>
<feature type="binding site" evidence="5">
    <location>
        <position position="146"/>
    </location>
    <ligand>
        <name>AMP</name>
        <dbReference type="ChEBI" id="CHEBI:456215"/>
    </ligand>
</feature>
<dbReference type="PANTHER" id="PTHR23359">
    <property type="entry name" value="NUCLEOTIDE KINASE"/>
    <property type="match status" value="1"/>
</dbReference>
<accession>A0A847RPR4</accession>
<feature type="binding site" evidence="5">
    <location>
        <begin position="11"/>
        <end position="16"/>
    </location>
    <ligand>
        <name>ATP</name>
        <dbReference type="ChEBI" id="CHEBI:30616"/>
    </ligand>
</feature>
<dbReference type="GO" id="GO:0004017">
    <property type="term" value="F:AMP kinase activity"/>
    <property type="evidence" value="ECO:0007669"/>
    <property type="project" value="UniProtKB-UniRule"/>
</dbReference>
<dbReference type="NCBIfam" id="NF011104">
    <property type="entry name" value="PRK14531.1"/>
    <property type="match status" value="1"/>
</dbReference>
<keyword evidence="3 5" id="KW-0547">Nucleotide-binding</keyword>
<proteinExistence type="inferred from homology"/>
<feature type="binding site" evidence="5">
    <location>
        <begin position="86"/>
        <end position="89"/>
    </location>
    <ligand>
        <name>AMP</name>
        <dbReference type="ChEBI" id="CHEBI:456215"/>
    </ligand>
</feature>
<dbReference type="CDD" id="cd01428">
    <property type="entry name" value="ADK"/>
    <property type="match status" value="1"/>
</dbReference>
<comment type="similarity">
    <text evidence="5 6">Belongs to the adenylate kinase family.</text>
</comment>
<dbReference type="PROSITE" id="PS00113">
    <property type="entry name" value="ADENYLATE_KINASE"/>
    <property type="match status" value="1"/>
</dbReference>
<keyword evidence="4 5" id="KW-0418">Kinase</keyword>
<dbReference type="InterPro" id="IPR027417">
    <property type="entry name" value="P-loop_NTPase"/>
</dbReference>
<comment type="caution">
    <text evidence="8">The sequence shown here is derived from an EMBL/GenBank/DDBJ whole genome shotgun (WGS) entry which is preliminary data.</text>
</comment>
<comment type="pathway">
    <text evidence="5">Purine metabolism; AMP biosynthesis via salvage pathway; AMP from ADP: step 1/1.</text>
</comment>
<dbReference type="EMBL" id="JABAIA010000001">
    <property type="protein sequence ID" value="NLR65036.1"/>
    <property type="molecule type" value="Genomic_DNA"/>
</dbReference>
<feature type="binding site" evidence="5">
    <location>
        <position position="32"/>
    </location>
    <ligand>
        <name>AMP</name>
        <dbReference type="ChEBI" id="CHEBI:456215"/>
    </ligand>
</feature>
<keyword evidence="9" id="KW-1185">Reference proteome</keyword>
<dbReference type="SUPFAM" id="SSF52540">
    <property type="entry name" value="P-loop containing nucleoside triphosphate hydrolases"/>
    <property type="match status" value="1"/>
</dbReference>
<dbReference type="Gene3D" id="3.40.50.300">
    <property type="entry name" value="P-loop containing nucleotide triphosphate hydrolases"/>
    <property type="match status" value="1"/>
</dbReference>
<evidence type="ECO:0000256" key="2">
    <source>
        <dbReference type="ARBA" id="ARBA00022727"/>
    </source>
</evidence>
<evidence type="ECO:0000256" key="4">
    <source>
        <dbReference type="ARBA" id="ARBA00022777"/>
    </source>
</evidence>
<dbReference type="Pfam" id="PF00406">
    <property type="entry name" value="ADK"/>
    <property type="match status" value="1"/>
</dbReference>
<keyword evidence="5" id="KW-0963">Cytoplasm</keyword>
<reference evidence="8 9" key="1">
    <citation type="submission" date="2020-04" db="EMBL/GenBank/DDBJ databases">
        <authorList>
            <person name="Yin C."/>
        </authorList>
    </citation>
    <scope>NUCLEOTIDE SEQUENCE [LARGE SCALE GENOMIC DNA]</scope>
    <source>
        <strain evidence="8 9">Ae27</strain>
    </source>
</reference>
<dbReference type="GO" id="GO:0044209">
    <property type="term" value="P:AMP salvage"/>
    <property type="evidence" value="ECO:0007669"/>
    <property type="project" value="UniProtKB-UniRule"/>
</dbReference>
<comment type="caution">
    <text evidence="5">Lacks conserved residue(s) required for the propagation of feature annotation.</text>
</comment>
<feature type="binding site" evidence="5">
    <location>
        <position position="174"/>
    </location>
    <ligand>
        <name>ATP</name>
        <dbReference type="ChEBI" id="CHEBI:30616"/>
    </ligand>
</feature>
<organism evidence="8 9">
    <name type="scientific">Chitinophaga varians</name>
    <dbReference type="NCBI Taxonomy" id="2202339"/>
    <lineage>
        <taxon>Bacteria</taxon>
        <taxon>Pseudomonadati</taxon>
        <taxon>Bacteroidota</taxon>
        <taxon>Chitinophagia</taxon>
        <taxon>Chitinophagales</taxon>
        <taxon>Chitinophagaceae</taxon>
        <taxon>Chitinophaga</taxon>
    </lineage>
</organism>
<comment type="function">
    <text evidence="5">Catalyzes the reversible transfer of the terminal phosphate group between ATP and AMP. Plays an important role in cellular energy homeostasis and in adenine nucleotide metabolism.</text>
</comment>
<evidence type="ECO:0000256" key="3">
    <source>
        <dbReference type="ARBA" id="ARBA00022741"/>
    </source>
</evidence>
<gene>
    <name evidence="5" type="primary">adk</name>
    <name evidence="8" type="ORF">HGH92_12035</name>
</gene>
<comment type="subunit">
    <text evidence="5 7">Monomer.</text>
</comment>
<keyword evidence="5 7" id="KW-0067">ATP-binding</keyword>
<evidence type="ECO:0000256" key="1">
    <source>
        <dbReference type="ARBA" id="ARBA00022679"/>
    </source>
</evidence>
<dbReference type="InterPro" id="IPR000850">
    <property type="entry name" value="Adenylat/UMP-CMP_kin"/>
</dbReference>
<dbReference type="GO" id="GO:0005524">
    <property type="term" value="F:ATP binding"/>
    <property type="evidence" value="ECO:0007669"/>
    <property type="project" value="UniProtKB-UniRule"/>
</dbReference>
<dbReference type="NCBIfam" id="TIGR01351">
    <property type="entry name" value="adk"/>
    <property type="match status" value="1"/>
</dbReference>
<feature type="binding site" evidence="5">
    <location>
        <position position="128"/>
    </location>
    <ligand>
        <name>ATP</name>
        <dbReference type="ChEBI" id="CHEBI:30616"/>
    </ligand>
</feature>
<evidence type="ECO:0000313" key="8">
    <source>
        <dbReference type="EMBL" id="NLR65036.1"/>
    </source>
</evidence>
<dbReference type="InterPro" id="IPR033690">
    <property type="entry name" value="Adenylat_kinase_CS"/>
</dbReference>
<keyword evidence="1 5" id="KW-0808">Transferase</keyword>